<evidence type="ECO:0000256" key="2">
    <source>
        <dbReference type="ARBA" id="ARBA00001947"/>
    </source>
</evidence>
<evidence type="ECO:0000256" key="13">
    <source>
        <dbReference type="ARBA" id="ARBA00071271"/>
    </source>
</evidence>
<evidence type="ECO:0000259" key="18">
    <source>
        <dbReference type="Pfam" id="PF07687"/>
    </source>
</evidence>
<name>A0A7X3D1U4_9FLAO</name>
<keyword evidence="8" id="KW-0170">Cobalt</keyword>
<dbReference type="InterPro" id="IPR002933">
    <property type="entry name" value="Peptidase_M20"/>
</dbReference>
<dbReference type="Gene3D" id="3.40.630.10">
    <property type="entry name" value="Zn peptidases"/>
    <property type="match status" value="2"/>
</dbReference>
<keyword evidence="20" id="KW-1185">Reference proteome</keyword>
<dbReference type="NCBIfam" id="TIGR01893">
    <property type="entry name" value="aa-his-dipept"/>
    <property type="match status" value="1"/>
</dbReference>
<keyword evidence="3" id="KW-0645">Protease</keyword>
<dbReference type="PANTHER" id="PTHR43501">
    <property type="entry name" value="CYTOSOL NON-SPECIFIC DIPEPTIDASE"/>
    <property type="match status" value="1"/>
</dbReference>
<dbReference type="PIRSF" id="PIRSF016599">
    <property type="entry name" value="Xaa-His_dipept"/>
    <property type="match status" value="1"/>
</dbReference>
<dbReference type="GO" id="GO:0006508">
    <property type="term" value="P:proteolysis"/>
    <property type="evidence" value="ECO:0007669"/>
    <property type="project" value="UniProtKB-KW"/>
</dbReference>
<comment type="catalytic activity">
    <reaction evidence="9">
        <text>Hydrolysis of dipeptides, preferentially hydrophobic dipeptides including prolyl amino acids.</text>
        <dbReference type="EC" id="3.4.13.18"/>
    </reaction>
</comment>
<dbReference type="InterPro" id="IPR001160">
    <property type="entry name" value="Peptidase_M20C"/>
</dbReference>
<evidence type="ECO:0000256" key="15">
    <source>
        <dbReference type="ARBA" id="ARBA00076004"/>
    </source>
</evidence>
<keyword evidence="4" id="KW-0479">Metal-binding</keyword>
<dbReference type="EC" id="3.4.13.18" evidence="10"/>
<evidence type="ECO:0000256" key="12">
    <source>
        <dbReference type="ARBA" id="ARBA00061423"/>
    </source>
</evidence>
<evidence type="ECO:0000256" key="5">
    <source>
        <dbReference type="ARBA" id="ARBA00022801"/>
    </source>
</evidence>
<dbReference type="Proteomes" id="UP000540519">
    <property type="component" value="Unassembled WGS sequence"/>
</dbReference>
<evidence type="ECO:0000256" key="10">
    <source>
        <dbReference type="ARBA" id="ARBA00038976"/>
    </source>
</evidence>
<dbReference type="SUPFAM" id="SSF55031">
    <property type="entry name" value="Bacterial exopeptidase dimerisation domain"/>
    <property type="match status" value="1"/>
</dbReference>
<comment type="cofactor">
    <cofactor evidence="2">
        <name>Zn(2+)</name>
        <dbReference type="ChEBI" id="CHEBI:29105"/>
    </cofactor>
</comment>
<evidence type="ECO:0000256" key="16">
    <source>
        <dbReference type="ARBA" id="ARBA00077688"/>
    </source>
</evidence>
<dbReference type="RefSeq" id="WP_155599527.1">
    <property type="nucleotide sequence ID" value="NZ_RCNR01000011.1"/>
</dbReference>
<evidence type="ECO:0000256" key="4">
    <source>
        <dbReference type="ARBA" id="ARBA00022723"/>
    </source>
</evidence>
<dbReference type="GO" id="GO:0005829">
    <property type="term" value="C:cytosol"/>
    <property type="evidence" value="ECO:0007669"/>
    <property type="project" value="TreeGrafter"/>
</dbReference>
<dbReference type="FunFam" id="3.40.630.10:FF:000015">
    <property type="entry name" value="Aminoacyl-histidine dipeptidase PepD"/>
    <property type="match status" value="1"/>
</dbReference>
<keyword evidence="5" id="KW-0378">Hydrolase</keyword>
<dbReference type="InterPro" id="IPR036264">
    <property type="entry name" value="Bact_exopeptidase_dim_dom"/>
</dbReference>
<sequence>MLITDLEPKTIWQHFEAINAIPRASTKEEVIINFMMAFGKSLNLETSVDAIGNVIIKKPGTKGKEDCRTIVLQGHLDMVHQKEATSNFDFETQGIEMFVDGDWVKAKETTLGADNGIGVAAIMAVLTSNDIEHPPIEALFTIDEEMGMTGAMALTKEQLQGSILLNLDSEEDDEITIGCAGGVDVAIDGPFDIKLLDAKEYSLKEIKVSGLTGGHSGMDIHLNRANAILVLTECLEYLISQTDCRLHSVDVGTLTNVIPRNGSAIIAIREDKYELFAQALKDIEQVLKQKYLNTDPDLSIEVFSSENTMGVLDVKTQKKMIEAVLTMPNGVYAMTEGIEGLVQTSNNIAIFNVGQGSYHIGCHTRSAKNAERDELVSKIRDCFPFAKVSENGPYPGWEPRPDSELLALATRCYKELNGELPAIKSIHAGLECGILSGTFPNMQMISFGPNILGAHSPEERLQISSTQKFWKLLTKLLKELK</sequence>
<protein>
    <recommendedName>
        <fullName evidence="13">Cytosol non-specific dipeptidase</fullName>
        <ecNumber evidence="10">3.4.13.18</ecNumber>
    </recommendedName>
    <alternativeName>
        <fullName evidence="16">Aminoacyl-histidine dipeptidase</fullName>
    </alternativeName>
    <alternativeName>
        <fullName evidence="15">Beta-alanyl-histidine dipeptidase</fullName>
    </alternativeName>
    <alternativeName>
        <fullName evidence="14">Carnosinase</fullName>
    </alternativeName>
    <alternativeName>
        <fullName evidence="11">Peptidase D</fullName>
    </alternativeName>
    <alternativeName>
        <fullName evidence="17">Xaa-His dipeptidase</fullName>
    </alternativeName>
</protein>
<gene>
    <name evidence="19" type="ORF">D9O36_08170</name>
</gene>
<evidence type="ECO:0000256" key="6">
    <source>
        <dbReference type="ARBA" id="ARBA00022833"/>
    </source>
</evidence>
<dbReference type="Pfam" id="PF01546">
    <property type="entry name" value="Peptidase_M20"/>
    <property type="match status" value="1"/>
</dbReference>
<evidence type="ECO:0000256" key="9">
    <source>
        <dbReference type="ARBA" id="ARBA00036421"/>
    </source>
</evidence>
<keyword evidence="7" id="KW-0482">Metalloprotease</keyword>
<dbReference type="InterPro" id="IPR011650">
    <property type="entry name" value="Peptidase_M20_dimer"/>
</dbReference>
<accession>A0A7X3D1U4</accession>
<comment type="cofactor">
    <cofactor evidence="1">
        <name>Co(2+)</name>
        <dbReference type="ChEBI" id="CHEBI:48828"/>
    </cofactor>
</comment>
<proteinExistence type="inferred from homology"/>
<evidence type="ECO:0000256" key="3">
    <source>
        <dbReference type="ARBA" id="ARBA00022670"/>
    </source>
</evidence>
<evidence type="ECO:0000313" key="20">
    <source>
        <dbReference type="Proteomes" id="UP000540519"/>
    </source>
</evidence>
<feature type="domain" description="Peptidase M20 dimerisation" evidence="18">
    <location>
        <begin position="208"/>
        <end position="294"/>
    </location>
</feature>
<dbReference type="GO" id="GO:0046872">
    <property type="term" value="F:metal ion binding"/>
    <property type="evidence" value="ECO:0007669"/>
    <property type="project" value="UniProtKB-KW"/>
</dbReference>
<comment type="similarity">
    <text evidence="12">Belongs to the peptidase M20C family.</text>
</comment>
<dbReference type="CDD" id="cd03890">
    <property type="entry name" value="M20_pepD"/>
    <property type="match status" value="1"/>
</dbReference>
<dbReference type="FunFam" id="3.40.630.10:FF:000018">
    <property type="entry name" value="Aminoacyl-histidine dipeptidase PepD"/>
    <property type="match status" value="1"/>
</dbReference>
<keyword evidence="6" id="KW-0862">Zinc</keyword>
<evidence type="ECO:0000313" key="19">
    <source>
        <dbReference type="EMBL" id="MUH35811.1"/>
    </source>
</evidence>
<dbReference type="GO" id="GO:0070573">
    <property type="term" value="F:metallodipeptidase activity"/>
    <property type="evidence" value="ECO:0007669"/>
    <property type="project" value="TreeGrafter"/>
</dbReference>
<organism evidence="19 20">
    <name type="scientific">Zobellia amurskyensis</name>
    <dbReference type="NCBI Taxonomy" id="248905"/>
    <lineage>
        <taxon>Bacteria</taxon>
        <taxon>Pseudomonadati</taxon>
        <taxon>Bacteroidota</taxon>
        <taxon>Flavobacteriia</taxon>
        <taxon>Flavobacteriales</taxon>
        <taxon>Flavobacteriaceae</taxon>
        <taxon>Zobellia</taxon>
    </lineage>
</organism>
<dbReference type="PANTHER" id="PTHR43501:SF1">
    <property type="entry name" value="CYTOSOL NON-SPECIFIC DIPEPTIDASE"/>
    <property type="match status" value="1"/>
</dbReference>
<evidence type="ECO:0000256" key="1">
    <source>
        <dbReference type="ARBA" id="ARBA00001941"/>
    </source>
</evidence>
<dbReference type="OrthoDB" id="9773892at2"/>
<dbReference type="PRINTS" id="PR00934">
    <property type="entry name" value="XHISDIPTASE"/>
</dbReference>
<evidence type="ECO:0000256" key="7">
    <source>
        <dbReference type="ARBA" id="ARBA00023049"/>
    </source>
</evidence>
<dbReference type="Pfam" id="PF07687">
    <property type="entry name" value="M20_dimer"/>
    <property type="match status" value="1"/>
</dbReference>
<evidence type="ECO:0000256" key="17">
    <source>
        <dbReference type="ARBA" id="ARBA00078074"/>
    </source>
</evidence>
<evidence type="ECO:0000256" key="11">
    <source>
        <dbReference type="ARBA" id="ARBA00044252"/>
    </source>
</evidence>
<comment type="caution">
    <text evidence="19">The sequence shown here is derived from an EMBL/GenBank/DDBJ whole genome shotgun (WGS) entry which is preliminary data.</text>
</comment>
<reference evidence="19 20" key="1">
    <citation type="journal article" date="2019" name="Mar. Drugs">
        <title>Comparative Genomics and CAZyme Genome Repertoires of Marine Zobellia amurskyensis KMM 3526(T) and Zobellia laminariae KMM 3676(T).</title>
        <authorList>
            <person name="Chernysheva N."/>
            <person name="Bystritskaya E."/>
            <person name="Stenkova A."/>
            <person name="Golovkin I."/>
            <person name="Nedashkovskaya O."/>
            <person name="Isaeva M."/>
        </authorList>
    </citation>
    <scope>NUCLEOTIDE SEQUENCE [LARGE SCALE GENOMIC DNA]</scope>
    <source>
        <strain evidence="19 20">KMM 3526</strain>
    </source>
</reference>
<evidence type="ECO:0000256" key="8">
    <source>
        <dbReference type="ARBA" id="ARBA00023285"/>
    </source>
</evidence>
<dbReference type="SUPFAM" id="SSF53187">
    <property type="entry name" value="Zn-dependent exopeptidases"/>
    <property type="match status" value="1"/>
</dbReference>
<dbReference type="AlphaFoldDB" id="A0A7X3D1U4"/>
<evidence type="ECO:0000256" key="14">
    <source>
        <dbReference type="ARBA" id="ARBA00075285"/>
    </source>
</evidence>
<dbReference type="EMBL" id="RCNR01000011">
    <property type="protein sequence ID" value="MUH35811.1"/>
    <property type="molecule type" value="Genomic_DNA"/>
</dbReference>